<proteinExistence type="inferred from homology"/>
<feature type="domain" description="Aldehyde ferredoxin oxidoreductase N-terminal" evidence="9">
    <location>
        <begin position="1"/>
        <end position="208"/>
    </location>
</feature>
<evidence type="ECO:0000256" key="1">
    <source>
        <dbReference type="ARBA" id="ARBA00001966"/>
    </source>
</evidence>
<gene>
    <name evidence="10" type="ORF">SHALO_2143</name>
</gene>
<evidence type="ECO:0000256" key="2">
    <source>
        <dbReference type="ARBA" id="ARBA00011032"/>
    </source>
</evidence>
<keyword evidence="7" id="KW-0411">Iron-sulfur</keyword>
<evidence type="ECO:0000256" key="7">
    <source>
        <dbReference type="ARBA" id="ARBA00023014"/>
    </source>
</evidence>
<comment type="cofactor">
    <cofactor evidence="8">
        <name>tungstopterin</name>
        <dbReference type="ChEBI" id="CHEBI:30402"/>
    </cofactor>
</comment>
<dbReference type="InterPro" id="IPR036503">
    <property type="entry name" value="Ald_Fedxn_OxRdtase_N_sf"/>
</dbReference>
<dbReference type="InterPro" id="IPR001203">
    <property type="entry name" value="OxRdtase_Ald_Fedxn_C"/>
</dbReference>
<dbReference type="SMART" id="SM00790">
    <property type="entry name" value="AFOR_N"/>
    <property type="match status" value="1"/>
</dbReference>
<evidence type="ECO:0000313" key="10">
    <source>
        <dbReference type="EMBL" id="AOO65905.1"/>
    </source>
</evidence>
<dbReference type="GO" id="GO:0051539">
    <property type="term" value="F:4 iron, 4 sulfur cluster binding"/>
    <property type="evidence" value="ECO:0007669"/>
    <property type="project" value="UniProtKB-KW"/>
</dbReference>
<name>A0A1D7TLN2_9BACT</name>
<dbReference type="PANTHER" id="PTHR30038:SF0">
    <property type="entry name" value="TUNGSTEN-CONTAINING ALDEHYDE FERREDOXIN OXIDOREDUCTASE"/>
    <property type="match status" value="1"/>
</dbReference>
<dbReference type="RefSeq" id="WP_069478527.1">
    <property type="nucleotide sequence ID" value="NZ_CP017111.1"/>
</dbReference>
<keyword evidence="4" id="KW-0479">Metal-binding</keyword>
<comment type="cofactor">
    <cofactor evidence="1">
        <name>[4Fe-4S] cluster</name>
        <dbReference type="ChEBI" id="CHEBI:49883"/>
    </cofactor>
</comment>
<dbReference type="Gene3D" id="1.10.569.10">
    <property type="entry name" value="Aldehyde Ferredoxin Oxidoreductase Protein, subunit A, domain 2"/>
    <property type="match status" value="1"/>
</dbReference>
<dbReference type="PANTHER" id="PTHR30038">
    <property type="entry name" value="ALDEHYDE FERREDOXIN OXIDOREDUCTASE"/>
    <property type="match status" value="1"/>
</dbReference>
<reference evidence="11" key="1">
    <citation type="submission" date="2016-08" db="EMBL/GenBank/DDBJ databases">
        <title>Complete genome sequence of the organohalide-respiring Epsilonproteobacterium Sulfurospirillum halorespirans.</title>
        <authorList>
            <person name="Goris T."/>
            <person name="Zimmermann J."/>
            <person name="Schenz B."/>
            <person name="Lemos M."/>
            <person name="Hackermueller J."/>
            <person name="Diekert G."/>
        </authorList>
    </citation>
    <scope>NUCLEOTIDE SEQUENCE [LARGE SCALE GENOMIC DNA]</scope>
    <source>
        <strain>DSM 13726</strain>
        <strain evidence="11">PCE-M2</strain>
    </source>
</reference>
<dbReference type="Gene3D" id="3.60.9.10">
    <property type="entry name" value="Aldehyde ferredoxin oxidoreductase, N-terminal domain"/>
    <property type="match status" value="1"/>
</dbReference>
<dbReference type="Pfam" id="PF02730">
    <property type="entry name" value="AFOR_N"/>
    <property type="match status" value="1"/>
</dbReference>
<dbReference type="GO" id="GO:0009055">
    <property type="term" value="F:electron transfer activity"/>
    <property type="evidence" value="ECO:0007669"/>
    <property type="project" value="InterPro"/>
</dbReference>
<dbReference type="InterPro" id="IPR051919">
    <property type="entry name" value="W-dependent_AOR"/>
</dbReference>
<dbReference type="AlphaFoldDB" id="A0A1D7TLN2"/>
<evidence type="ECO:0000256" key="3">
    <source>
        <dbReference type="ARBA" id="ARBA00022485"/>
    </source>
</evidence>
<dbReference type="PATRIC" id="fig|1193502.14.peg.2171"/>
<organism evidence="10 11">
    <name type="scientific">Sulfurospirillum halorespirans DSM 13726</name>
    <dbReference type="NCBI Taxonomy" id="1193502"/>
    <lineage>
        <taxon>Bacteria</taxon>
        <taxon>Pseudomonadati</taxon>
        <taxon>Campylobacterota</taxon>
        <taxon>Epsilonproteobacteria</taxon>
        <taxon>Campylobacterales</taxon>
        <taxon>Sulfurospirillaceae</taxon>
        <taxon>Sulfurospirillum</taxon>
    </lineage>
</organism>
<accession>A0A1D7TLN2</accession>
<evidence type="ECO:0000313" key="11">
    <source>
        <dbReference type="Proteomes" id="UP000094609"/>
    </source>
</evidence>
<evidence type="ECO:0000256" key="4">
    <source>
        <dbReference type="ARBA" id="ARBA00022723"/>
    </source>
</evidence>
<dbReference type="KEGG" id="shal:SHALO_2143"/>
<dbReference type="InterPro" id="IPR036021">
    <property type="entry name" value="Tungsten_al_ferr_oxy-like_C"/>
</dbReference>
<keyword evidence="3" id="KW-0004">4Fe-4S</keyword>
<dbReference type="InterPro" id="IPR013984">
    <property type="entry name" value="Ald_Fedxn_OxRdtase_dom2"/>
</dbReference>
<sequence length="578" mass="61739">MADLIYRVNMSNLSFKIEEVPSKWMGLGGRGLTSTIVAEEVDPECHPLGPNNKMVFAPGLLSGTSASNSGRNSLGAKSPLTGGIKESNVGGTSAGIFSKLGVKALIIEGLPKDENTFYQLHVTKNNVEFIPVPELVGKDNYAVLDAMMAKYDKKVAVMSIGRIGEMRMNIANVSVKDPSGKLRSHGRGGLGAVMGSKKIKCITVDAADYKEVTIADPEKFKEASKIFTKALQENPISGQGLPAFGTNVLVNILNEAGGLPTRNFREGTWEHAENICGETMAENIKARGGKTTHGCHAGCVIQCSQVYNDKEGKYLTSGFEYETIWALGAHLGIQDLDLIAKMDGLMDDLGVDSIETSVVLGLAVDAGILAYGDGKKAYELLSHDIPMGTPMGRILGAGTHILGKSFGLVRVPTVKGQGIPAYEPRAVKGQGITYATTPMGADHTAGYAVATNILNSGGHVDPLKKEGQVELARNLQIATAAVDSTGMCLFVAFAALDDAKCLPALVDMINARFGCALTIDDVVNLGKTILKREHEFNIKAGLGKADDRLPEFMKYETLPPHNVTWDFSGEEIDAFWNF</sequence>
<keyword evidence="11" id="KW-1185">Reference proteome</keyword>
<dbReference type="InterPro" id="IPR013985">
    <property type="entry name" value="Ald_Fedxn_OxRdtase_dom3"/>
</dbReference>
<evidence type="ECO:0000256" key="5">
    <source>
        <dbReference type="ARBA" id="ARBA00023002"/>
    </source>
</evidence>
<evidence type="ECO:0000256" key="6">
    <source>
        <dbReference type="ARBA" id="ARBA00023004"/>
    </source>
</evidence>
<dbReference type="SUPFAM" id="SSF48310">
    <property type="entry name" value="Aldehyde ferredoxin oxidoreductase, C-terminal domains"/>
    <property type="match status" value="1"/>
</dbReference>
<comment type="similarity">
    <text evidence="2">Belongs to the AOR/FOR family.</text>
</comment>
<dbReference type="SUPFAM" id="SSF56228">
    <property type="entry name" value="Aldehyde ferredoxin oxidoreductase, N-terminal domain"/>
    <property type="match status" value="1"/>
</dbReference>
<dbReference type="EMBL" id="CP017111">
    <property type="protein sequence ID" value="AOO65905.1"/>
    <property type="molecule type" value="Genomic_DNA"/>
</dbReference>
<dbReference type="Proteomes" id="UP000094609">
    <property type="component" value="Chromosome"/>
</dbReference>
<dbReference type="GO" id="GO:0046872">
    <property type="term" value="F:metal ion binding"/>
    <property type="evidence" value="ECO:0007669"/>
    <property type="project" value="UniProtKB-KW"/>
</dbReference>
<protein>
    <submittedName>
        <fullName evidence="10">Aldehyde ferredoxin oxidoreductase</fullName>
        <ecNumber evidence="10">1.2.7.5</ecNumber>
    </submittedName>
</protein>
<dbReference type="EC" id="1.2.7.5" evidence="10"/>
<evidence type="ECO:0000256" key="8">
    <source>
        <dbReference type="ARBA" id="ARBA00049934"/>
    </source>
</evidence>
<keyword evidence="6" id="KW-0408">Iron</keyword>
<dbReference type="Pfam" id="PF01314">
    <property type="entry name" value="AFOR_C"/>
    <property type="match status" value="1"/>
</dbReference>
<keyword evidence="5 10" id="KW-0560">Oxidoreductase</keyword>
<dbReference type="STRING" id="1193502.SHALO_2143"/>
<evidence type="ECO:0000259" key="9">
    <source>
        <dbReference type="SMART" id="SM00790"/>
    </source>
</evidence>
<dbReference type="GO" id="GO:0033726">
    <property type="term" value="F:aldehyde ferredoxin oxidoreductase activity"/>
    <property type="evidence" value="ECO:0007669"/>
    <property type="project" value="UniProtKB-EC"/>
</dbReference>
<dbReference type="Gene3D" id="1.10.599.10">
    <property type="entry name" value="Aldehyde Ferredoxin Oxidoreductase Protein, subunit A, domain 3"/>
    <property type="match status" value="1"/>
</dbReference>
<dbReference type="InterPro" id="IPR013983">
    <property type="entry name" value="Ald_Fedxn_OxRdtase_N"/>
</dbReference>